<evidence type="ECO:0000313" key="2">
    <source>
        <dbReference type="Proteomes" id="UP000033710"/>
    </source>
</evidence>
<dbReference type="VEuPathDB" id="FungiDB:SPSK_00640"/>
<gene>
    <name evidence="1" type="ORF">SPSK_00640</name>
</gene>
<organism evidence="1 2">
    <name type="scientific">Sporothrix schenckii 1099-18</name>
    <dbReference type="NCBI Taxonomy" id="1397361"/>
    <lineage>
        <taxon>Eukaryota</taxon>
        <taxon>Fungi</taxon>
        <taxon>Dikarya</taxon>
        <taxon>Ascomycota</taxon>
        <taxon>Pezizomycotina</taxon>
        <taxon>Sordariomycetes</taxon>
        <taxon>Sordariomycetidae</taxon>
        <taxon>Ophiostomatales</taxon>
        <taxon>Ophiostomataceae</taxon>
        <taxon>Sporothrix</taxon>
    </lineage>
</organism>
<dbReference type="KEGG" id="ssck:SPSK_00640"/>
<dbReference type="AlphaFoldDB" id="A0A0F2LU05"/>
<protein>
    <submittedName>
        <fullName evidence="1">Uncharacterized protein</fullName>
    </submittedName>
</protein>
<accession>A0A0F2LU05</accession>
<name>A0A0F2LU05_SPOSC</name>
<reference evidence="1 2" key="1">
    <citation type="journal article" date="2014" name="BMC Genomics">
        <title>Comparative genomics of the major fungal agents of human and animal Sporotrichosis: Sporothrix schenckii and Sporothrix brasiliensis.</title>
        <authorList>
            <person name="Teixeira M.M."/>
            <person name="de Almeida L.G."/>
            <person name="Kubitschek-Barreira P."/>
            <person name="Alves F.L."/>
            <person name="Kioshima E.S."/>
            <person name="Abadio A.K."/>
            <person name="Fernandes L."/>
            <person name="Derengowski L.S."/>
            <person name="Ferreira K.S."/>
            <person name="Souza R.C."/>
            <person name="Ruiz J.C."/>
            <person name="de Andrade N.C."/>
            <person name="Paes H.C."/>
            <person name="Nicola A.M."/>
            <person name="Albuquerque P."/>
            <person name="Gerber A.L."/>
            <person name="Martins V.P."/>
            <person name="Peconick L.D."/>
            <person name="Neto A.V."/>
            <person name="Chaucanez C.B."/>
            <person name="Silva P.A."/>
            <person name="Cunha O.L."/>
            <person name="de Oliveira F.F."/>
            <person name="dos Santos T.C."/>
            <person name="Barros A.L."/>
            <person name="Soares M.A."/>
            <person name="de Oliveira L.M."/>
            <person name="Marini M.M."/>
            <person name="Villalobos-Duno H."/>
            <person name="Cunha M.M."/>
            <person name="de Hoog S."/>
            <person name="da Silveira J.F."/>
            <person name="Henrissat B."/>
            <person name="Nino-Vega G.A."/>
            <person name="Cisalpino P.S."/>
            <person name="Mora-Montes H.M."/>
            <person name="Almeida S.R."/>
            <person name="Stajich J.E."/>
            <person name="Lopes-Bezerra L.M."/>
            <person name="Vasconcelos A.T."/>
            <person name="Felipe M.S."/>
        </authorList>
    </citation>
    <scope>NUCLEOTIDE SEQUENCE [LARGE SCALE GENOMIC DNA]</scope>
    <source>
        <strain evidence="1 2">1099-18</strain>
    </source>
</reference>
<sequence length="75" mass="8240">MIVQVGQAGGRFVVESGAVVAAVEENVENKGEMRASRSWGFRAMVRIGGGDDRGQRCYENERLARKEQQAGRRAT</sequence>
<dbReference type="RefSeq" id="XP_016582666.1">
    <property type="nucleotide sequence ID" value="XM_016727599.1"/>
</dbReference>
<dbReference type="EMBL" id="AXCR01000012">
    <property type="protein sequence ID" value="KJR79990.1"/>
    <property type="molecule type" value="Genomic_DNA"/>
</dbReference>
<dbReference type="Proteomes" id="UP000033710">
    <property type="component" value="Unassembled WGS sequence"/>
</dbReference>
<comment type="caution">
    <text evidence="1">The sequence shown here is derived from an EMBL/GenBank/DDBJ whole genome shotgun (WGS) entry which is preliminary data.</text>
</comment>
<dbReference type="GeneID" id="27662876"/>
<evidence type="ECO:0000313" key="1">
    <source>
        <dbReference type="EMBL" id="KJR79990.1"/>
    </source>
</evidence>
<proteinExistence type="predicted"/>
<reference evidence="1 2" key="2">
    <citation type="journal article" date="2015" name="Eukaryot. Cell">
        <title>Asexual propagation of a virulent clone complex in a human and feline outbreak of sporotrichosis.</title>
        <authorList>
            <person name="Teixeira Mde M."/>
            <person name="Rodrigues A.M."/>
            <person name="Tsui C.K."/>
            <person name="de Almeida L.G."/>
            <person name="Van Diepeningen A.D."/>
            <person name="van den Ende B.G."/>
            <person name="Fernandes G.F."/>
            <person name="Kano R."/>
            <person name="Hamelin R.C."/>
            <person name="Lopes-Bezerra L.M."/>
            <person name="Vasconcelos A.T."/>
            <person name="de Hoog S."/>
            <person name="de Camargo Z.P."/>
            <person name="Felipe M.S."/>
        </authorList>
    </citation>
    <scope>NUCLEOTIDE SEQUENCE [LARGE SCALE GENOMIC DNA]</scope>
    <source>
        <strain evidence="1 2">1099-18</strain>
    </source>
</reference>